<keyword evidence="2" id="KW-1185">Reference proteome</keyword>
<evidence type="ECO:0000313" key="2">
    <source>
        <dbReference type="Proteomes" id="UP001454036"/>
    </source>
</evidence>
<sequence>MALASAAAEAKVAPTEYARKTIRDFLNSPNYSGKMGRECAANLTHVITHRKEEFPDLVRIFAAEQDNYPLCFEGISQDPPSPTANEGAIKEFSEEDDIKLLYDGVEDAELPIEKRSPPA</sequence>
<accession>A0AAV3RTM8</accession>
<evidence type="ECO:0000313" key="1">
    <source>
        <dbReference type="EMBL" id="GAA0185076.1"/>
    </source>
</evidence>
<organism evidence="1 2">
    <name type="scientific">Lithospermum erythrorhizon</name>
    <name type="common">Purple gromwell</name>
    <name type="synonym">Lithospermum officinale var. erythrorhizon</name>
    <dbReference type="NCBI Taxonomy" id="34254"/>
    <lineage>
        <taxon>Eukaryota</taxon>
        <taxon>Viridiplantae</taxon>
        <taxon>Streptophyta</taxon>
        <taxon>Embryophyta</taxon>
        <taxon>Tracheophyta</taxon>
        <taxon>Spermatophyta</taxon>
        <taxon>Magnoliopsida</taxon>
        <taxon>eudicotyledons</taxon>
        <taxon>Gunneridae</taxon>
        <taxon>Pentapetalae</taxon>
        <taxon>asterids</taxon>
        <taxon>lamiids</taxon>
        <taxon>Boraginales</taxon>
        <taxon>Boraginaceae</taxon>
        <taxon>Boraginoideae</taxon>
        <taxon>Lithospermeae</taxon>
        <taxon>Lithospermum</taxon>
    </lineage>
</organism>
<reference evidence="1 2" key="1">
    <citation type="submission" date="2024-01" db="EMBL/GenBank/DDBJ databases">
        <title>The complete chloroplast genome sequence of Lithospermum erythrorhizon: insights into the phylogenetic relationship among Boraginaceae species and the maternal lineages of purple gromwells.</title>
        <authorList>
            <person name="Okada T."/>
            <person name="Watanabe K."/>
        </authorList>
    </citation>
    <scope>NUCLEOTIDE SEQUENCE [LARGE SCALE GENOMIC DNA]</scope>
</reference>
<name>A0AAV3RTM8_LITER</name>
<gene>
    <name evidence="1" type="ORF">LIER_32364</name>
</gene>
<proteinExistence type="predicted"/>
<dbReference type="AlphaFoldDB" id="A0AAV3RTM8"/>
<dbReference type="Proteomes" id="UP001454036">
    <property type="component" value="Unassembled WGS sequence"/>
</dbReference>
<comment type="caution">
    <text evidence="1">The sequence shown here is derived from an EMBL/GenBank/DDBJ whole genome shotgun (WGS) entry which is preliminary data.</text>
</comment>
<dbReference type="EMBL" id="BAABME010012406">
    <property type="protein sequence ID" value="GAA0185076.1"/>
    <property type="molecule type" value="Genomic_DNA"/>
</dbReference>
<protein>
    <submittedName>
        <fullName evidence="1">Uncharacterized protein</fullName>
    </submittedName>
</protein>